<keyword evidence="3 11" id="KW-0808">Transferase</keyword>
<dbReference type="SUPFAM" id="SSF53448">
    <property type="entry name" value="Nucleotide-diphospho-sugar transferases"/>
    <property type="match status" value="1"/>
</dbReference>
<feature type="binding site" evidence="9">
    <location>
        <position position="248"/>
    </location>
    <ligand>
        <name>Mn(2+)</name>
        <dbReference type="ChEBI" id="CHEBI:29035"/>
    </ligand>
</feature>
<dbReference type="FunFam" id="3.90.550.10:FF:000194">
    <property type="entry name" value="Cellulose synthase-like protein G2 isoform A"/>
    <property type="match status" value="1"/>
</dbReference>
<evidence type="ECO:0000256" key="8">
    <source>
        <dbReference type="PIRSR" id="PIRSR605150-2"/>
    </source>
</evidence>
<dbReference type="Pfam" id="PF03552">
    <property type="entry name" value="Cellulose_synt"/>
    <property type="match status" value="2"/>
</dbReference>
<dbReference type="Gene3D" id="3.90.550.10">
    <property type="entry name" value="Spore Coat Polysaccharide Biosynthesis Protein SpsA, Chain A"/>
    <property type="match status" value="2"/>
</dbReference>
<feature type="transmembrane region" description="Helical" evidence="10">
    <location>
        <begin position="21"/>
        <end position="37"/>
    </location>
</feature>
<dbReference type="AlphaFoldDB" id="A0A396IMH0"/>
<dbReference type="GO" id="GO:0030244">
    <property type="term" value="P:cellulose biosynthetic process"/>
    <property type="evidence" value="ECO:0007669"/>
    <property type="project" value="InterPro"/>
</dbReference>
<dbReference type="InterPro" id="IPR029044">
    <property type="entry name" value="Nucleotide-diphossugar_trans"/>
</dbReference>
<keyword evidence="7" id="KW-0961">Cell wall biogenesis/degradation</keyword>
<feature type="binding site" evidence="8">
    <location>
        <position position="101"/>
    </location>
    <ligand>
        <name>UDP-alpha-D-glucose</name>
        <dbReference type="ChEBI" id="CHEBI:58885"/>
    </ligand>
</feature>
<dbReference type="InterPro" id="IPR005150">
    <property type="entry name" value="Cellulose_synth"/>
</dbReference>
<evidence type="ECO:0000256" key="4">
    <source>
        <dbReference type="ARBA" id="ARBA00022692"/>
    </source>
</evidence>
<evidence type="ECO:0000256" key="9">
    <source>
        <dbReference type="PIRSR" id="PIRSR605150-3"/>
    </source>
</evidence>
<feature type="binding site" evidence="9">
    <location>
        <position position="272"/>
    </location>
    <ligand>
        <name>Mn(2+)</name>
        <dbReference type="ChEBI" id="CHEBI:29035"/>
    </ligand>
</feature>
<dbReference type="Gramene" id="rna14913">
    <property type="protein sequence ID" value="RHN66819.1"/>
    <property type="gene ID" value="gene14913"/>
</dbReference>
<keyword evidence="6 10" id="KW-0472">Membrane</keyword>
<proteinExistence type="predicted"/>
<dbReference type="EMBL" id="PSQE01000003">
    <property type="protein sequence ID" value="RHN66819.1"/>
    <property type="molecule type" value="Genomic_DNA"/>
</dbReference>
<feature type="binding site" evidence="8">
    <location>
        <position position="130"/>
    </location>
    <ligand>
        <name>UDP-alpha-D-glucose</name>
        <dbReference type="ChEBI" id="CHEBI:58885"/>
    </ligand>
</feature>
<evidence type="ECO:0000256" key="1">
    <source>
        <dbReference type="ARBA" id="ARBA00004127"/>
    </source>
</evidence>
<feature type="binding site" evidence="8">
    <location>
        <position position="100"/>
    </location>
    <ligand>
        <name>UDP-alpha-D-glucose</name>
        <dbReference type="ChEBI" id="CHEBI:58885"/>
    </ligand>
</feature>
<accession>A0A396IMH0</accession>
<feature type="transmembrane region" description="Helical" evidence="10">
    <location>
        <begin position="43"/>
        <end position="63"/>
    </location>
</feature>
<organism evidence="11">
    <name type="scientific">Medicago truncatula</name>
    <name type="common">Barrel medic</name>
    <name type="synonym">Medicago tribuloides</name>
    <dbReference type="NCBI Taxonomy" id="3880"/>
    <lineage>
        <taxon>Eukaryota</taxon>
        <taxon>Viridiplantae</taxon>
        <taxon>Streptophyta</taxon>
        <taxon>Embryophyta</taxon>
        <taxon>Tracheophyta</taxon>
        <taxon>Spermatophyta</taxon>
        <taxon>Magnoliopsida</taxon>
        <taxon>eudicotyledons</taxon>
        <taxon>Gunneridae</taxon>
        <taxon>Pentapetalae</taxon>
        <taxon>rosids</taxon>
        <taxon>fabids</taxon>
        <taxon>Fabales</taxon>
        <taxon>Fabaceae</taxon>
        <taxon>Papilionoideae</taxon>
        <taxon>50 kb inversion clade</taxon>
        <taxon>NPAAA clade</taxon>
        <taxon>Hologalegina</taxon>
        <taxon>IRL clade</taxon>
        <taxon>Trifolieae</taxon>
        <taxon>Medicago</taxon>
    </lineage>
</organism>
<comment type="subcellular location">
    <subcellularLocation>
        <location evidence="1">Endomembrane system</location>
        <topology evidence="1">Multi-pass membrane protein</topology>
    </subcellularLocation>
</comment>
<evidence type="ECO:0000256" key="5">
    <source>
        <dbReference type="ARBA" id="ARBA00022989"/>
    </source>
</evidence>
<evidence type="ECO:0000256" key="10">
    <source>
        <dbReference type="SAM" id="Phobius"/>
    </source>
</evidence>
<dbReference type="GO" id="GO:0071555">
    <property type="term" value="P:cell wall organization"/>
    <property type="evidence" value="ECO:0007669"/>
    <property type="project" value="UniProtKB-KW"/>
</dbReference>
<dbReference type="EC" id="2.4.1.12" evidence="11"/>
<evidence type="ECO:0000256" key="7">
    <source>
        <dbReference type="ARBA" id="ARBA00023316"/>
    </source>
</evidence>
<comment type="caution">
    <text evidence="11">The sequence shown here is derived from an EMBL/GenBank/DDBJ whole genome shotgun (WGS) entry which is preliminary data.</text>
</comment>
<evidence type="ECO:0000256" key="2">
    <source>
        <dbReference type="ARBA" id="ARBA00022676"/>
    </source>
</evidence>
<dbReference type="PANTHER" id="PTHR13301">
    <property type="entry name" value="X-BOX TRANSCRIPTION FACTOR-RELATED"/>
    <property type="match status" value="1"/>
</dbReference>
<evidence type="ECO:0000256" key="6">
    <source>
        <dbReference type="ARBA" id="ARBA00023136"/>
    </source>
</evidence>
<dbReference type="Proteomes" id="UP000265566">
    <property type="component" value="Chromosome 3"/>
</dbReference>
<feature type="transmembrane region" description="Helical" evidence="10">
    <location>
        <begin position="662"/>
        <end position="680"/>
    </location>
</feature>
<dbReference type="GO" id="GO:0012505">
    <property type="term" value="C:endomembrane system"/>
    <property type="evidence" value="ECO:0007669"/>
    <property type="project" value="UniProtKB-SubCell"/>
</dbReference>
<dbReference type="GO" id="GO:0016020">
    <property type="term" value="C:membrane"/>
    <property type="evidence" value="ECO:0007669"/>
    <property type="project" value="InterPro"/>
</dbReference>
<evidence type="ECO:0000313" key="11">
    <source>
        <dbReference type="EMBL" id="RHN66819.1"/>
    </source>
</evidence>
<dbReference type="GO" id="GO:0016760">
    <property type="term" value="F:cellulose synthase (UDP-forming) activity"/>
    <property type="evidence" value="ECO:0007669"/>
    <property type="project" value="UniProtKB-EC"/>
</dbReference>
<keyword evidence="2 11" id="KW-0328">Glycosyltransferase</keyword>
<name>A0A396IMH0_MEDTR</name>
<evidence type="ECO:0000256" key="3">
    <source>
        <dbReference type="ARBA" id="ARBA00022679"/>
    </source>
</evidence>
<keyword evidence="4 10" id="KW-0812">Transmembrane</keyword>
<gene>
    <name evidence="11" type="ORF">MtrunA17_Chr3g0095791</name>
</gene>
<sequence>MATFTLHKETVQSWLPLHRTHIVFHFICILFLFYYRIKNLFISYPWLLMTLAEIILSFMWVFNQAFRWRPVTRSVMTEKLPAEEKLPGLDIFVCTIDPEKEPTVEVMNTVVSAIAMDYPPDKLSIYLSDDGGSTITLFGIKEAFQFAKVWVPFCKKYGVKSRCPKIFFSPLGEDEQLPTHEFEAERDQIKSKYEKMEKYIEKLESDPKNLRVVNDRPSLIEIINDEKEMPLVVYVSRERRPDVPHRYKGGALNTLLRVSGLISNGPYVLVLDCDMNCNDSSSAKQSMCFFLDPETSKDLAFVQFPQMFHNLSKKDIYDSQARNAFTTRWKGMDGLRGPGLTGSGNYLSRSALLFGSPKQKGDYLLDAQTNYGKSTMYVESLKAIFGQQTTNQNASRDVSLQEASVAASCTYESNTNWGTEVGFSYAIKLESTVTGYLLHCRGWRSTYLYPKRPCFLGCAPTDMKEGYLQLVKWTSELCLLGISKYSPFTYGISRLPIIHCLTFCYFTTTTQYTIAYTLYGIIPQICFLKGISVFPKVTEPWFIVFTLLYVSTQIQHYIEVISSGGSSRIWWDEQRSWIVKSIGCFFAIIEATKKWFGLNKGKFTLSNKAVDKDKVKQYEQGKFNFEGATLLMAPLIVLLIINIVCFFGGLWRLLNKKDFDEMFGQLFLISYLIALSYPIIEGIISMKRKVG</sequence>
<keyword evidence="5 10" id="KW-1133">Transmembrane helix</keyword>
<protein>
    <submittedName>
        <fullName evidence="11">Putative cellulose synthase (UDP-forming)</fullName>
        <ecNumber evidence="11">2.4.1.12</ecNumber>
    </submittedName>
</protein>
<reference evidence="11" key="1">
    <citation type="journal article" date="2018" name="Nat. Plants">
        <title>Whole-genome landscape of Medicago truncatula symbiotic genes.</title>
        <authorList>
            <person name="Pecrix Y."/>
            <person name="Gamas P."/>
            <person name="Carrere S."/>
        </authorList>
    </citation>
    <scope>NUCLEOTIDE SEQUENCE</scope>
    <source>
        <tissue evidence="11">Leaves</tissue>
    </source>
</reference>
<feature type="transmembrane region" description="Helical" evidence="10">
    <location>
        <begin position="630"/>
        <end position="650"/>
    </location>
</feature>
<dbReference type="OrthoDB" id="72851at2759"/>